<feature type="transmembrane region" description="Helical" evidence="2">
    <location>
        <begin position="82"/>
        <end position="107"/>
    </location>
</feature>
<dbReference type="PANTHER" id="PTHR34473">
    <property type="entry name" value="UPF0699 TRANSMEMBRANE PROTEIN YDBS"/>
    <property type="match status" value="1"/>
</dbReference>
<evidence type="ECO:0000259" key="3">
    <source>
        <dbReference type="Pfam" id="PF03703"/>
    </source>
</evidence>
<evidence type="ECO:0000313" key="5">
    <source>
        <dbReference type="Proteomes" id="UP000655366"/>
    </source>
</evidence>
<accession>A0A931CQZ6</accession>
<name>A0A931CQZ6_9MICC</name>
<dbReference type="PIRSF" id="PIRSF026631">
    <property type="entry name" value="UCP026631"/>
    <property type="match status" value="1"/>
</dbReference>
<sequence length="499" mass="54291">MSGPRSPNDEAQGLPPDKVFGQGAGFRTDSVDEWHRVHAVSPLVRGWLAVVALIFIFGRNSFDDVLASVRSGGRQSPAGAPAWLILLILGAAVVVFGIAFFLSWYYTRYRVTNDHVRVNSGVIFRQQRQARIDRVQAIDVVQPLLARIFALAELKFEVADAGKSAMKLSFLRLDEAQRLRAAILARASGMSVDPRQPSAAPQAPERPVLALTPGRVAGATLLSGISVAALVLCAAAIGVLIATGSPSILAVFIPLALAVAAAYWKAFTTDCNFRVAQSPDGVRLRYGMLDTRAQTIPPGRVQAVGITQSPWWRPAGWYRVHINVAGYGSDHRDSGARTVVLPAGTEAEVMTILGLIFPDPGTADPLGVFRAGLRGKGPAYGFIHSPPRARLLDPLAWRRNGYRFTDTALLCRHGVFFRRLQVVPHERTQSLSLFQGPLMRRLGLADFELHSTAGPVRPVVHHLDLATAQDLFTGQAARAATARRIGRPDRWLEESKHEQ</sequence>
<dbReference type="AlphaFoldDB" id="A0A931CQZ6"/>
<dbReference type="PANTHER" id="PTHR34473:SF2">
    <property type="entry name" value="UPF0699 TRANSMEMBRANE PROTEIN YDBT"/>
    <property type="match status" value="1"/>
</dbReference>
<organism evidence="4 5">
    <name type="scientific">Arthrobacter terrae</name>
    <dbReference type="NCBI Taxonomy" id="2935737"/>
    <lineage>
        <taxon>Bacteria</taxon>
        <taxon>Bacillati</taxon>
        <taxon>Actinomycetota</taxon>
        <taxon>Actinomycetes</taxon>
        <taxon>Micrococcales</taxon>
        <taxon>Micrococcaceae</taxon>
        <taxon>Arthrobacter</taxon>
    </lineage>
</organism>
<proteinExistence type="predicted"/>
<dbReference type="EMBL" id="JADNYM010000012">
    <property type="protein sequence ID" value="MBG0739879.1"/>
    <property type="molecule type" value="Genomic_DNA"/>
</dbReference>
<feature type="domain" description="YdbS-like PH" evidence="3">
    <location>
        <begin position="273"/>
        <end position="336"/>
    </location>
</feature>
<dbReference type="InterPro" id="IPR005182">
    <property type="entry name" value="YdbS-like_PH"/>
</dbReference>
<evidence type="ECO:0000256" key="1">
    <source>
        <dbReference type="SAM" id="MobiDB-lite"/>
    </source>
</evidence>
<keyword evidence="5" id="KW-1185">Reference proteome</keyword>
<dbReference type="InterPro" id="IPR014529">
    <property type="entry name" value="UCP026631"/>
</dbReference>
<feature type="transmembrane region" description="Helical" evidence="2">
    <location>
        <begin position="247"/>
        <end position="264"/>
    </location>
</feature>
<dbReference type="Proteomes" id="UP000655366">
    <property type="component" value="Unassembled WGS sequence"/>
</dbReference>
<feature type="domain" description="YdbS-like PH" evidence="3">
    <location>
        <begin position="104"/>
        <end position="183"/>
    </location>
</feature>
<protein>
    <submittedName>
        <fullName evidence="4">PH domain-containing protein</fullName>
    </submittedName>
</protein>
<evidence type="ECO:0000313" key="4">
    <source>
        <dbReference type="EMBL" id="MBG0739879.1"/>
    </source>
</evidence>
<feature type="transmembrane region" description="Helical" evidence="2">
    <location>
        <begin position="43"/>
        <end position="62"/>
    </location>
</feature>
<comment type="caution">
    <text evidence="4">The sequence shown here is derived from an EMBL/GenBank/DDBJ whole genome shotgun (WGS) entry which is preliminary data.</text>
</comment>
<feature type="domain" description="YdbS-like PH" evidence="3">
    <location>
        <begin position="397"/>
        <end position="471"/>
    </location>
</feature>
<keyword evidence="2" id="KW-1133">Transmembrane helix</keyword>
<dbReference type="Pfam" id="PF03703">
    <property type="entry name" value="bPH_2"/>
    <property type="match status" value="3"/>
</dbReference>
<keyword evidence="2" id="KW-0812">Transmembrane</keyword>
<keyword evidence="2" id="KW-0472">Membrane</keyword>
<feature type="region of interest" description="Disordered" evidence="1">
    <location>
        <begin position="1"/>
        <end position="22"/>
    </location>
</feature>
<feature type="transmembrane region" description="Helical" evidence="2">
    <location>
        <begin position="216"/>
        <end position="241"/>
    </location>
</feature>
<reference evidence="4 5" key="1">
    <citation type="submission" date="2020-11" db="EMBL/GenBank/DDBJ databases">
        <title>Arthrobacter antarcticus sp. nov., isolated from Antarctic Soil.</title>
        <authorList>
            <person name="Li J."/>
        </authorList>
    </citation>
    <scope>NUCLEOTIDE SEQUENCE [LARGE SCALE GENOMIC DNA]</scope>
    <source>
        <strain evidence="4 5">Z1-20</strain>
    </source>
</reference>
<gene>
    <name evidence="4" type="ORF">IV500_10825</name>
</gene>
<evidence type="ECO:0000256" key="2">
    <source>
        <dbReference type="SAM" id="Phobius"/>
    </source>
</evidence>